<evidence type="ECO:0000313" key="2">
    <source>
        <dbReference type="EMBL" id="OFI34682.1"/>
    </source>
</evidence>
<proteinExistence type="predicted"/>
<dbReference type="AlphaFoldDB" id="A0A1E8FFH0"/>
<organism evidence="2 3">
    <name type="scientific">Alteromonas lipolytica</name>
    <dbReference type="NCBI Taxonomy" id="1856405"/>
    <lineage>
        <taxon>Bacteria</taxon>
        <taxon>Pseudomonadati</taxon>
        <taxon>Pseudomonadota</taxon>
        <taxon>Gammaproteobacteria</taxon>
        <taxon>Alteromonadales</taxon>
        <taxon>Alteromonadaceae</taxon>
        <taxon>Alteromonas/Salinimonas group</taxon>
        <taxon>Alteromonas</taxon>
    </lineage>
</organism>
<feature type="signal peptide" evidence="1">
    <location>
        <begin position="1"/>
        <end position="21"/>
    </location>
</feature>
<reference evidence="2 3" key="1">
    <citation type="submission" date="2016-09" db="EMBL/GenBank/DDBJ databases">
        <title>Alteromonas lipolytica, a new species isolated from sea water.</title>
        <authorList>
            <person name="Wu Y.-H."/>
            <person name="Cheng H."/>
            <person name="Xu X.-W."/>
        </authorList>
    </citation>
    <scope>NUCLEOTIDE SEQUENCE [LARGE SCALE GENOMIC DNA]</scope>
    <source>
        <strain evidence="2 3">JW12</strain>
    </source>
</reference>
<evidence type="ECO:0000313" key="3">
    <source>
        <dbReference type="Proteomes" id="UP000176037"/>
    </source>
</evidence>
<dbReference type="Proteomes" id="UP000176037">
    <property type="component" value="Unassembled WGS sequence"/>
</dbReference>
<protein>
    <submittedName>
        <fullName evidence="2">Uncharacterized protein</fullName>
    </submittedName>
</protein>
<dbReference type="RefSeq" id="WP_070175600.1">
    <property type="nucleotide sequence ID" value="NZ_BMJR01000001.1"/>
</dbReference>
<keyword evidence="3" id="KW-1185">Reference proteome</keyword>
<accession>A0A1E8FFH0</accession>
<feature type="chain" id="PRO_5009214113" evidence="1">
    <location>
        <begin position="22"/>
        <end position="130"/>
    </location>
</feature>
<evidence type="ECO:0000256" key="1">
    <source>
        <dbReference type="SAM" id="SignalP"/>
    </source>
</evidence>
<dbReference type="STRING" id="1856405.BFC17_13950"/>
<name>A0A1E8FFH0_9ALTE</name>
<keyword evidence="1" id="KW-0732">Signal</keyword>
<sequence>MRLFFAPLLLLTAVFGLVACATSQESVSMDQPQQATNQQALTAYTGTIVYQTLEGGFFSLITPDSQRFTLRHLPPQYRRDGLVVKITGQVNKDIITFTQFGEVLDVSDVLVLDERNAKPAPQQPRQVKSL</sequence>
<dbReference type="PROSITE" id="PS51257">
    <property type="entry name" value="PROKAR_LIPOPROTEIN"/>
    <property type="match status" value="1"/>
</dbReference>
<dbReference type="OrthoDB" id="6322428at2"/>
<comment type="caution">
    <text evidence="2">The sequence shown here is derived from an EMBL/GenBank/DDBJ whole genome shotgun (WGS) entry which is preliminary data.</text>
</comment>
<dbReference type="EMBL" id="MJIC01000010">
    <property type="protein sequence ID" value="OFI34682.1"/>
    <property type="molecule type" value="Genomic_DNA"/>
</dbReference>
<gene>
    <name evidence="2" type="ORF">BFC17_13950</name>
</gene>